<dbReference type="AlphaFoldDB" id="A0A6N3E4E1"/>
<dbReference type="FunFam" id="1.10.287.130:FF:000001">
    <property type="entry name" value="Two-component sensor histidine kinase"/>
    <property type="match status" value="1"/>
</dbReference>
<keyword evidence="10" id="KW-0067">ATP-binding</keyword>
<dbReference type="InterPro" id="IPR050398">
    <property type="entry name" value="HssS/ArlS-like"/>
</dbReference>
<evidence type="ECO:0000256" key="13">
    <source>
        <dbReference type="ARBA" id="ARBA00023136"/>
    </source>
</evidence>
<dbReference type="SUPFAM" id="SSF47384">
    <property type="entry name" value="Homodimeric domain of signal transducing histidine kinase"/>
    <property type="match status" value="1"/>
</dbReference>
<sequence>MKLGTQLQIYITLMIAIVVIITNLTIYFIYRTTSLNAETAQLEDKAISTMEELRKAKENHNDKEKVLQSLILTDGYIAIVGKDDDSKFQVTSNPKYKDLSEPYKNKQYKKAIYKKGHHFILVSIPLVWKDGEVSNLQIFENIDFKYSKYDILKVVLTLSTLFILLIVFLLNRLLTQIILQPINQLIEKMKKTIETNHYVIMDINQKDTKELQALTQTYNDMMENLKEHDEKQQAFISNASHELKTPITVINSYSQMLKRFGKTREDILNESIDAISDEAQRLKYLTEQMLDLAKVERSNQQAERQSVDLNEILEHKASRFAHAYDRDIVFHCDNTARAFVNEDQFKQLMTIFLDNAIKYSQDDVMIHATEHPTHINVNISDRGIGIPPEDLEQIFNKFYRVDKARARQSGGSGLGLYIAFELAKRNDIEIQVQSVLDVGTTFILIIEKVTSNGAQKDD</sequence>
<keyword evidence="5" id="KW-0597">Phosphoprotein</keyword>
<dbReference type="GO" id="GO:0000155">
    <property type="term" value="F:phosphorelay sensor kinase activity"/>
    <property type="evidence" value="ECO:0007669"/>
    <property type="project" value="InterPro"/>
</dbReference>
<evidence type="ECO:0000313" key="17">
    <source>
        <dbReference type="EMBL" id="VYU35502.1"/>
    </source>
</evidence>
<keyword evidence="8" id="KW-0547">Nucleotide-binding</keyword>
<evidence type="ECO:0000256" key="11">
    <source>
        <dbReference type="ARBA" id="ARBA00022989"/>
    </source>
</evidence>
<dbReference type="GO" id="GO:0005886">
    <property type="term" value="C:plasma membrane"/>
    <property type="evidence" value="ECO:0007669"/>
    <property type="project" value="UniProtKB-SubCell"/>
</dbReference>
<dbReference type="InterPro" id="IPR036890">
    <property type="entry name" value="HATPase_C_sf"/>
</dbReference>
<dbReference type="CDD" id="cd00082">
    <property type="entry name" value="HisKA"/>
    <property type="match status" value="1"/>
</dbReference>
<protein>
    <recommendedName>
        <fullName evidence="3">histidine kinase</fullName>
        <ecNumber evidence="3">2.7.13.3</ecNumber>
    </recommendedName>
</protein>
<dbReference type="EMBL" id="CACRUO010000047">
    <property type="protein sequence ID" value="VYU35502.1"/>
    <property type="molecule type" value="Genomic_DNA"/>
</dbReference>
<feature type="domain" description="Histidine kinase" evidence="16">
    <location>
        <begin position="238"/>
        <end position="450"/>
    </location>
</feature>
<dbReference type="SMART" id="SM00388">
    <property type="entry name" value="HisKA"/>
    <property type="match status" value="1"/>
</dbReference>
<feature type="transmembrane region" description="Helical" evidence="15">
    <location>
        <begin position="151"/>
        <end position="170"/>
    </location>
</feature>
<keyword evidence="11 15" id="KW-1133">Transmembrane helix</keyword>
<evidence type="ECO:0000256" key="5">
    <source>
        <dbReference type="ARBA" id="ARBA00022553"/>
    </source>
</evidence>
<dbReference type="RefSeq" id="WP_156666900.1">
    <property type="nucleotide sequence ID" value="NZ_CACRUO010000047.1"/>
</dbReference>
<dbReference type="PANTHER" id="PTHR45528:SF12">
    <property type="entry name" value="SENSOR HISTIDINE KINASE ARSS"/>
    <property type="match status" value="1"/>
</dbReference>
<reference evidence="17" key="1">
    <citation type="submission" date="2019-11" db="EMBL/GenBank/DDBJ databases">
        <authorList>
            <person name="Feng L."/>
        </authorList>
    </citation>
    <scope>NUCLEOTIDE SEQUENCE</scope>
    <source>
        <strain evidence="17">SsimulansLFYP27</strain>
    </source>
</reference>
<organism evidence="17">
    <name type="scientific">Staphylococcus simulans</name>
    <dbReference type="NCBI Taxonomy" id="1286"/>
    <lineage>
        <taxon>Bacteria</taxon>
        <taxon>Bacillati</taxon>
        <taxon>Bacillota</taxon>
        <taxon>Bacilli</taxon>
        <taxon>Bacillales</taxon>
        <taxon>Staphylococcaceae</taxon>
        <taxon>Staphylococcus</taxon>
    </lineage>
</organism>
<name>A0A6N3E4E1_STASI</name>
<dbReference type="Pfam" id="PF00512">
    <property type="entry name" value="HisKA"/>
    <property type="match status" value="1"/>
</dbReference>
<dbReference type="InterPro" id="IPR004358">
    <property type="entry name" value="Sig_transdc_His_kin-like_C"/>
</dbReference>
<evidence type="ECO:0000256" key="14">
    <source>
        <dbReference type="SAM" id="Coils"/>
    </source>
</evidence>
<dbReference type="SUPFAM" id="SSF55874">
    <property type="entry name" value="ATPase domain of HSP90 chaperone/DNA topoisomerase II/histidine kinase"/>
    <property type="match status" value="1"/>
</dbReference>
<dbReference type="FunFam" id="3.30.565.10:FF:000006">
    <property type="entry name" value="Sensor histidine kinase WalK"/>
    <property type="match status" value="1"/>
</dbReference>
<dbReference type="Gene3D" id="3.30.565.10">
    <property type="entry name" value="Histidine kinase-like ATPase, C-terminal domain"/>
    <property type="match status" value="1"/>
</dbReference>
<evidence type="ECO:0000259" key="16">
    <source>
        <dbReference type="PROSITE" id="PS50109"/>
    </source>
</evidence>
<evidence type="ECO:0000256" key="8">
    <source>
        <dbReference type="ARBA" id="ARBA00022741"/>
    </source>
</evidence>
<feature type="transmembrane region" description="Helical" evidence="15">
    <location>
        <begin position="7"/>
        <end position="30"/>
    </location>
</feature>
<evidence type="ECO:0000256" key="15">
    <source>
        <dbReference type="SAM" id="Phobius"/>
    </source>
</evidence>
<dbReference type="InterPro" id="IPR003594">
    <property type="entry name" value="HATPase_dom"/>
</dbReference>
<accession>A0A6N3E4E1</accession>
<dbReference type="GO" id="GO:0005524">
    <property type="term" value="F:ATP binding"/>
    <property type="evidence" value="ECO:0007669"/>
    <property type="project" value="UniProtKB-KW"/>
</dbReference>
<evidence type="ECO:0000256" key="1">
    <source>
        <dbReference type="ARBA" id="ARBA00000085"/>
    </source>
</evidence>
<dbReference type="InterPro" id="IPR003661">
    <property type="entry name" value="HisK_dim/P_dom"/>
</dbReference>
<feature type="coiled-coil region" evidence="14">
    <location>
        <begin position="285"/>
        <end position="312"/>
    </location>
</feature>
<dbReference type="Pfam" id="PF02518">
    <property type="entry name" value="HATPase_c"/>
    <property type="match status" value="1"/>
</dbReference>
<dbReference type="PANTHER" id="PTHR45528">
    <property type="entry name" value="SENSOR HISTIDINE KINASE CPXA"/>
    <property type="match status" value="1"/>
</dbReference>
<dbReference type="InterPro" id="IPR036097">
    <property type="entry name" value="HisK_dim/P_sf"/>
</dbReference>
<comment type="subcellular location">
    <subcellularLocation>
        <location evidence="2">Cell membrane</location>
        <topology evidence="2">Multi-pass membrane protein</topology>
    </subcellularLocation>
</comment>
<gene>
    <name evidence="17" type="primary">arlS_2</name>
    <name evidence="17" type="ORF">SSLFYP27_01965</name>
</gene>
<evidence type="ECO:0000256" key="9">
    <source>
        <dbReference type="ARBA" id="ARBA00022777"/>
    </source>
</evidence>
<keyword evidence="12" id="KW-0902">Two-component regulatory system</keyword>
<evidence type="ECO:0000256" key="12">
    <source>
        <dbReference type="ARBA" id="ARBA00023012"/>
    </source>
</evidence>
<feature type="coiled-coil region" evidence="14">
    <location>
        <begin position="204"/>
        <end position="231"/>
    </location>
</feature>
<keyword evidence="13 15" id="KW-0472">Membrane</keyword>
<keyword evidence="4" id="KW-1003">Cell membrane</keyword>
<dbReference type="Gene3D" id="1.10.287.130">
    <property type="match status" value="1"/>
</dbReference>
<proteinExistence type="predicted"/>
<dbReference type="EC" id="2.7.13.3" evidence="3"/>
<evidence type="ECO:0000256" key="10">
    <source>
        <dbReference type="ARBA" id="ARBA00022840"/>
    </source>
</evidence>
<evidence type="ECO:0000256" key="2">
    <source>
        <dbReference type="ARBA" id="ARBA00004651"/>
    </source>
</evidence>
<evidence type="ECO:0000256" key="3">
    <source>
        <dbReference type="ARBA" id="ARBA00012438"/>
    </source>
</evidence>
<comment type="catalytic activity">
    <reaction evidence="1">
        <text>ATP + protein L-histidine = ADP + protein N-phospho-L-histidine.</text>
        <dbReference type="EC" id="2.7.13.3"/>
    </reaction>
</comment>
<dbReference type="InterPro" id="IPR005467">
    <property type="entry name" value="His_kinase_dom"/>
</dbReference>
<dbReference type="PRINTS" id="PR00344">
    <property type="entry name" value="BCTRLSENSOR"/>
</dbReference>
<evidence type="ECO:0000256" key="7">
    <source>
        <dbReference type="ARBA" id="ARBA00022692"/>
    </source>
</evidence>
<dbReference type="CDD" id="cd00075">
    <property type="entry name" value="HATPase"/>
    <property type="match status" value="1"/>
</dbReference>
<keyword evidence="9 17" id="KW-0418">Kinase</keyword>
<feature type="coiled-coil region" evidence="14">
    <location>
        <begin position="39"/>
        <end position="70"/>
    </location>
</feature>
<dbReference type="Gene3D" id="6.10.340.10">
    <property type="match status" value="1"/>
</dbReference>
<evidence type="ECO:0000256" key="4">
    <source>
        <dbReference type="ARBA" id="ARBA00022475"/>
    </source>
</evidence>
<keyword evidence="7 15" id="KW-0812">Transmembrane</keyword>
<keyword evidence="6 17" id="KW-0808">Transferase</keyword>
<dbReference type="SMART" id="SM00387">
    <property type="entry name" value="HATPase_c"/>
    <property type="match status" value="1"/>
</dbReference>
<dbReference type="PROSITE" id="PS50109">
    <property type="entry name" value="HIS_KIN"/>
    <property type="match status" value="1"/>
</dbReference>
<keyword evidence="14" id="KW-0175">Coiled coil</keyword>
<evidence type="ECO:0000256" key="6">
    <source>
        <dbReference type="ARBA" id="ARBA00022679"/>
    </source>
</evidence>